<feature type="domain" description="DUF7281" evidence="1">
    <location>
        <begin position="147"/>
        <end position="281"/>
    </location>
</feature>
<evidence type="ECO:0000313" key="3">
    <source>
        <dbReference type="Proteomes" id="UP000594195"/>
    </source>
</evidence>
<dbReference type="AlphaFoldDB" id="A0A7M2Y5R9"/>
<proteinExistence type="predicted"/>
<protein>
    <recommendedName>
        <fullName evidence="1">DUF7281 domain-containing protein</fullName>
    </recommendedName>
</protein>
<gene>
    <name evidence="2" type="ORF">Q73A0000_04005</name>
</gene>
<organism evidence="2 3">
    <name type="scientific">Kaistella flava</name>
    <name type="common">ex Peng et al. 2021</name>
    <dbReference type="NCBI Taxonomy" id="2038776"/>
    <lineage>
        <taxon>Bacteria</taxon>
        <taxon>Pseudomonadati</taxon>
        <taxon>Bacteroidota</taxon>
        <taxon>Flavobacteriia</taxon>
        <taxon>Flavobacteriales</taxon>
        <taxon>Weeksellaceae</taxon>
        <taxon>Chryseobacterium group</taxon>
        <taxon>Kaistella</taxon>
    </lineage>
</organism>
<evidence type="ECO:0000313" key="2">
    <source>
        <dbReference type="EMBL" id="QOW09587.1"/>
    </source>
</evidence>
<dbReference type="EMBL" id="CP040442">
    <property type="protein sequence ID" value="QOW09587.1"/>
    <property type="molecule type" value="Genomic_DNA"/>
</dbReference>
<sequence length="290" mass="33680">MNLTLKIAKVLVQLIKGETIPGSSARCKFIDDLVAENIIFRKGKHQKTLQLLDENQLQIYLENQLQINDLESYILLLENKNSSRSESVKITSDSKKSKERAFKGFLVNCYSPIIAELNNRMVTINPALGSFIFIYDYETFKIPENITIIGVENAKNFSQIQEQKYLFEGLNPLFVSRYPQNQNKDLIKWLKSIPNNYLHFGDFDLAGIGIYLNEYKKHLGQKATFFVPENIKSDLRENGNRERFNKQKLNFKTDSIQEVKILELLEIINLEKKGLDQEYYIQPETPTQNN</sequence>
<dbReference type="RefSeq" id="WP_193812799.1">
    <property type="nucleotide sequence ID" value="NZ_CP040442.1"/>
</dbReference>
<dbReference type="InterPro" id="IPR055705">
    <property type="entry name" value="DUF7281"/>
</dbReference>
<dbReference type="Pfam" id="PF23947">
    <property type="entry name" value="DUF7281"/>
    <property type="match status" value="1"/>
</dbReference>
<name>A0A7M2Y5R9_9FLAO</name>
<dbReference type="Proteomes" id="UP000594195">
    <property type="component" value="Chromosome"/>
</dbReference>
<reference evidence="2 3" key="1">
    <citation type="submission" date="2019-05" db="EMBL/GenBank/DDBJ databases">
        <title>Chryseobacterium sp. isolated from King George Island, maritime Antarctica.</title>
        <authorList>
            <person name="Peng X."/>
        </authorList>
    </citation>
    <scope>NUCLEOTIDE SEQUENCE [LARGE SCALE GENOMIC DNA]</scope>
    <source>
        <strain evidence="2 3">7-3A</strain>
    </source>
</reference>
<evidence type="ECO:0000259" key="1">
    <source>
        <dbReference type="Pfam" id="PF23947"/>
    </source>
</evidence>
<accession>A0A7M2Y5R9</accession>
<keyword evidence="3" id="KW-1185">Reference proteome</keyword>
<dbReference type="KEGG" id="kfa:Q73A0000_04005"/>